<dbReference type="AlphaFoldDB" id="H8GSV0"/>
<dbReference type="PATRIC" id="fig|745776.4.peg.135"/>
<evidence type="ECO:0000259" key="1">
    <source>
        <dbReference type="Pfam" id="PF14326"/>
    </source>
</evidence>
<dbReference type="InterPro" id="IPR025493">
    <property type="entry name" value="DUF4384"/>
</dbReference>
<organism evidence="2 3">
    <name type="scientific">Deinococcus gobiensis (strain DSM 21396 / JCM 16679 / CGMCC 1.7299 / I-0)</name>
    <dbReference type="NCBI Taxonomy" id="745776"/>
    <lineage>
        <taxon>Bacteria</taxon>
        <taxon>Thermotogati</taxon>
        <taxon>Deinococcota</taxon>
        <taxon>Deinococci</taxon>
        <taxon>Deinococcales</taxon>
        <taxon>Deinococcaceae</taxon>
        <taxon>Deinococcus</taxon>
    </lineage>
</organism>
<gene>
    <name evidence="2" type="ordered locus">DGo_CA0129</name>
</gene>
<evidence type="ECO:0000313" key="3">
    <source>
        <dbReference type="Proteomes" id="UP000007575"/>
    </source>
</evidence>
<accession>H8GSV0</accession>
<reference evidence="2 3" key="1">
    <citation type="journal article" date="2012" name="PLoS ONE">
        <title>Genome sequence and transcriptome analysis of the radioresistant bacterium Deinococcus gobiensis: insights into the extreme environmental adaptations.</title>
        <authorList>
            <person name="Yuan M."/>
            <person name="Chen M."/>
            <person name="Zhang W."/>
            <person name="Lu W."/>
            <person name="Wang J."/>
            <person name="Yang M."/>
            <person name="Zhao P."/>
            <person name="Tang R."/>
            <person name="Li X."/>
            <person name="Hao Y."/>
            <person name="Zhou Z."/>
            <person name="Zhan Y."/>
            <person name="Yu H."/>
            <person name="Teng C."/>
            <person name="Yan Y."/>
            <person name="Ping S."/>
            <person name="Wang Y."/>
            <person name="Lin M."/>
        </authorList>
    </citation>
    <scope>NUCLEOTIDE SEQUENCE [LARGE SCALE GENOMIC DNA]</scope>
    <source>
        <strain evidence="2 3">I-0</strain>
    </source>
</reference>
<dbReference type="KEGG" id="dgo:DGo_CA0129"/>
<feature type="domain" description="DUF4384" evidence="1">
    <location>
        <begin position="28"/>
        <end position="110"/>
    </location>
</feature>
<dbReference type="Pfam" id="PF14326">
    <property type="entry name" value="DUF4384"/>
    <property type="match status" value="1"/>
</dbReference>
<name>H8GSV0_DEIGI</name>
<dbReference type="EMBL" id="CP002191">
    <property type="protein sequence ID" value="AFD24056.1"/>
    <property type="molecule type" value="Genomic_DNA"/>
</dbReference>
<keyword evidence="3" id="KW-1185">Reference proteome</keyword>
<dbReference type="HOGENOM" id="CLU_1624409_0_0_0"/>
<sequence length="163" mass="16723">MGLTACGTDSAPVAGAPRAELGLTPSPLRAGDPLTFSLTLSGTPAPWNVALFVENPDGEIQQLLPNRLRTSPVTLAPGAAYQFPGAGAEIQLRAGEPLGTHTALLFAAPAPLNLDGISAYAGAQAAFATVSVQGRGHLETELLTRLRTAGPGVSTLLRFDITR</sequence>
<dbReference type="STRING" id="745776.DGo_CA0129"/>
<evidence type="ECO:0000313" key="2">
    <source>
        <dbReference type="EMBL" id="AFD24056.1"/>
    </source>
</evidence>
<dbReference type="Proteomes" id="UP000007575">
    <property type="component" value="Chromosome"/>
</dbReference>
<proteinExistence type="predicted"/>
<protein>
    <recommendedName>
        <fullName evidence="1">DUF4384 domain-containing protein</fullName>
    </recommendedName>
</protein>